<comment type="caution">
    <text evidence="1">The sequence shown here is derived from an EMBL/GenBank/DDBJ whole genome shotgun (WGS) entry which is preliminary data.</text>
</comment>
<dbReference type="AlphaFoldDB" id="B7WXS1"/>
<gene>
    <name evidence="1" type="ORF">CtesDRAFT_PD2869</name>
</gene>
<evidence type="ECO:0000313" key="2">
    <source>
        <dbReference type="Proteomes" id="UP000003039"/>
    </source>
</evidence>
<organism evidence="1 2">
    <name type="scientific">Comamonas testosteroni (strain DSM 14576 / KF-1)</name>
    <name type="common">Pseudomonas testosteroni</name>
    <dbReference type="NCBI Taxonomy" id="399795"/>
    <lineage>
        <taxon>Bacteria</taxon>
        <taxon>Pseudomonadati</taxon>
        <taxon>Pseudomonadota</taxon>
        <taxon>Betaproteobacteria</taxon>
        <taxon>Burkholderiales</taxon>
        <taxon>Comamonadaceae</taxon>
        <taxon>Comamonas</taxon>
    </lineage>
</organism>
<protein>
    <submittedName>
        <fullName evidence="1">Uncharacterized protein</fullName>
    </submittedName>
</protein>
<proteinExistence type="predicted"/>
<name>B7WXS1_COMTK</name>
<evidence type="ECO:0000313" key="1">
    <source>
        <dbReference type="EMBL" id="EED67923.1"/>
    </source>
</evidence>
<dbReference type="EMBL" id="AAUJ02000001">
    <property type="protein sequence ID" value="EED67923.1"/>
    <property type="molecule type" value="Genomic_DNA"/>
</dbReference>
<sequence>MGEINIPSDERDALKSIDAAQLRDAIEKCIDQRYSTDLASFRLFSCGIYVNNQLGSFDRALANYRDAKSAKKVSDTRYEAEKLGRNLLFSVQEMQSRLKQEEEDEKLFKVHDNIMPPSRFNEQLTVRVQYQWRETVEDKWTFGSIAFVHNVVERPDYTATQPSRKPSASQMERTRQEELFSQWSYLMSLSLCSVRDFFKDGKDGASIPLTFQARPDERSGRLNNHSVTFWRDEH</sequence>
<reference evidence="1 2" key="1">
    <citation type="journal article" date="2004" name="Appl. Environ. Microbiol.">
        <title>Mineralization of individual congeners of linear alkylbenzenesulfonate by defined pairs of heterotrophic bacteria.</title>
        <authorList>
            <person name="Schleheck D."/>
            <person name="Knepper T.P."/>
            <person name="Fischer K."/>
            <person name="Cook A.M."/>
        </authorList>
    </citation>
    <scope>NUCLEOTIDE SEQUENCE [LARGE SCALE GENOMIC DNA]</scope>
    <source>
        <strain evidence="2">DSM 14576 / KF-1</strain>
    </source>
</reference>
<dbReference type="Proteomes" id="UP000003039">
    <property type="component" value="Unassembled WGS sequence"/>
</dbReference>
<dbReference type="RefSeq" id="WP_003055923.1">
    <property type="nucleotide sequence ID" value="NZ_AAUJ02000001.1"/>
</dbReference>
<dbReference type="OrthoDB" id="8909923at2"/>
<dbReference type="eggNOG" id="ENOG5030ETI">
    <property type="taxonomic scope" value="Bacteria"/>
</dbReference>
<accession>B7WXS1</accession>